<dbReference type="InterPro" id="IPR037066">
    <property type="entry name" value="Plug_dom_sf"/>
</dbReference>
<gene>
    <name evidence="19" type="ORF">F2P44_13525</name>
</gene>
<evidence type="ECO:0000256" key="1">
    <source>
        <dbReference type="ARBA" id="ARBA00004571"/>
    </source>
</evidence>
<comment type="subcellular location">
    <subcellularLocation>
        <location evidence="1 14">Cell outer membrane</location>
        <topology evidence="1 14">Multi-pass membrane protein</topology>
    </subcellularLocation>
</comment>
<evidence type="ECO:0000256" key="5">
    <source>
        <dbReference type="ARBA" id="ARBA00022496"/>
    </source>
</evidence>
<evidence type="ECO:0000256" key="6">
    <source>
        <dbReference type="ARBA" id="ARBA00022692"/>
    </source>
</evidence>
<comment type="similarity">
    <text evidence="2 14 15">Belongs to the TonB-dependent receptor family.</text>
</comment>
<dbReference type="InterPro" id="IPR000531">
    <property type="entry name" value="Beta-barrel_TonB"/>
</dbReference>
<protein>
    <submittedName>
        <fullName evidence="19">TonB-dependent siderophore receptor</fullName>
    </submittedName>
</protein>
<evidence type="ECO:0000256" key="3">
    <source>
        <dbReference type="ARBA" id="ARBA00022448"/>
    </source>
</evidence>
<keyword evidence="10 15" id="KW-0798">TonB box</keyword>
<keyword evidence="12 19" id="KW-0675">Receptor</keyword>
<organism evidence="19 20">
    <name type="scientific">Massilia frigida</name>
    <dbReference type="NCBI Taxonomy" id="2609281"/>
    <lineage>
        <taxon>Bacteria</taxon>
        <taxon>Pseudomonadati</taxon>
        <taxon>Pseudomonadota</taxon>
        <taxon>Betaproteobacteria</taxon>
        <taxon>Burkholderiales</taxon>
        <taxon>Oxalobacteraceae</taxon>
        <taxon>Telluria group</taxon>
        <taxon>Massilia</taxon>
    </lineage>
</organism>
<reference evidence="19 20" key="1">
    <citation type="submission" date="2019-10" db="EMBL/GenBank/DDBJ databases">
        <title>Taxonomy of Antarctic Massilia spp.: description of Massilia rubra sp. nov., Massilia aquatica sp. nov., Massilia mucilaginosa sp. nov., Massilia frigida sp. nov. isolated from streams, lakes and regoliths.</title>
        <authorList>
            <person name="Holochova P."/>
            <person name="Sedlacek I."/>
            <person name="Kralova S."/>
            <person name="Maslanova I."/>
            <person name="Busse H.-J."/>
            <person name="Stankova E."/>
            <person name="Vrbovska V."/>
            <person name="Kovarovic V."/>
            <person name="Bartak M."/>
            <person name="Svec P."/>
            <person name="Pantucek R."/>
        </authorList>
    </citation>
    <scope>NUCLEOTIDE SEQUENCE [LARGE SCALE GENOMIC DNA]</scope>
    <source>
        <strain evidence="19 20">CCM 8695</strain>
    </source>
</reference>
<evidence type="ECO:0000313" key="19">
    <source>
        <dbReference type="EMBL" id="NHZ80286.1"/>
    </source>
</evidence>
<dbReference type="PANTHER" id="PTHR32552:SF68">
    <property type="entry name" value="FERRICHROME OUTER MEMBRANE TRANSPORTER_PHAGE RECEPTOR"/>
    <property type="match status" value="1"/>
</dbReference>
<dbReference type="EMBL" id="WHJG01000011">
    <property type="protein sequence ID" value="NHZ80286.1"/>
    <property type="molecule type" value="Genomic_DNA"/>
</dbReference>
<evidence type="ECO:0000256" key="8">
    <source>
        <dbReference type="ARBA" id="ARBA00023004"/>
    </source>
</evidence>
<dbReference type="PROSITE" id="PS52016">
    <property type="entry name" value="TONB_DEPENDENT_REC_3"/>
    <property type="match status" value="1"/>
</dbReference>
<dbReference type="CDD" id="cd01347">
    <property type="entry name" value="ligand_gated_channel"/>
    <property type="match status" value="1"/>
</dbReference>
<evidence type="ECO:0000256" key="16">
    <source>
        <dbReference type="SAM" id="SignalP"/>
    </source>
</evidence>
<dbReference type="RefSeq" id="WP_167087234.1">
    <property type="nucleotide sequence ID" value="NZ_WHJG01000011.1"/>
</dbReference>
<evidence type="ECO:0000256" key="10">
    <source>
        <dbReference type="ARBA" id="ARBA00023077"/>
    </source>
</evidence>
<evidence type="ECO:0000256" key="7">
    <source>
        <dbReference type="ARBA" id="ARBA00022729"/>
    </source>
</evidence>
<keyword evidence="9" id="KW-0406">Ion transport</keyword>
<evidence type="ECO:0000256" key="12">
    <source>
        <dbReference type="ARBA" id="ARBA00023170"/>
    </source>
</evidence>
<keyword evidence="20" id="KW-1185">Reference proteome</keyword>
<evidence type="ECO:0000256" key="14">
    <source>
        <dbReference type="PROSITE-ProRule" id="PRU01360"/>
    </source>
</evidence>
<dbReference type="NCBIfam" id="TIGR01783">
    <property type="entry name" value="TonB-siderophor"/>
    <property type="match status" value="1"/>
</dbReference>
<dbReference type="Pfam" id="PF07715">
    <property type="entry name" value="Plug"/>
    <property type="match status" value="1"/>
</dbReference>
<evidence type="ECO:0000259" key="17">
    <source>
        <dbReference type="Pfam" id="PF00593"/>
    </source>
</evidence>
<keyword evidence="11 14" id="KW-0472">Membrane</keyword>
<dbReference type="InterPro" id="IPR036942">
    <property type="entry name" value="Beta-barrel_TonB_sf"/>
</dbReference>
<keyword evidence="5" id="KW-0410">Iron transport</keyword>
<comment type="caution">
    <text evidence="19">The sequence shown here is derived from an EMBL/GenBank/DDBJ whole genome shotgun (WGS) entry which is preliminary data.</text>
</comment>
<dbReference type="Gene3D" id="2.40.170.20">
    <property type="entry name" value="TonB-dependent receptor, beta-barrel domain"/>
    <property type="match status" value="1"/>
</dbReference>
<evidence type="ECO:0000259" key="18">
    <source>
        <dbReference type="Pfam" id="PF07715"/>
    </source>
</evidence>
<dbReference type="InterPro" id="IPR010105">
    <property type="entry name" value="TonB_sidphr_rcpt"/>
</dbReference>
<accession>A0ABX0NCS9</accession>
<feature type="chain" id="PRO_5045774873" evidence="16">
    <location>
        <begin position="26"/>
        <end position="696"/>
    </location>
</feature>
<evidence type="ECO:0000256" key="11">
    <source>
        <dbReference type="ARBA" id="ARBA00023136"/>
    </source>
</evidence>
<keyword evidence="7 16" id="KW-0732">Signal</keyword>
<keyword evidence="6 14" id="KW-0812">Transmembrane</keyword>
<keyword evidence="4 14" id="KW-1134">Transmembrane beta strand</keyword>
<dbReference type="Gene3D" id="2.170.130.10">
    <property type="entry name" value="TonB-dependent receptor, plug domain"/>
    <property type="match status" value="1"/>
</dbReference>
<keyword evidence="3 14" id="KW-0813">Transport</keyword>
<evidence type="ECO:0000256" key="2">
    <source>
        <dbReference type="ARBA" id="ARBA00009810"/>
    </source>
</evidence>
<evidence type="ECO:0000256" key="15">
    <source>
        <dbReference type="RuleBase" id="RU003357"/>
    </source>
</evidence>
<keyword evidence="13 14" id="KW-0998">Cell outer membrane</keyword>
<name>A0ABX0NCS9_9BURK</name>
<evidence type="ECO:0000256" key="13">
    <source>
        <dbReference type="ARBA" id="ARBA00023237"/>
    </source>
</evidence>
<evidence type="ECO:0000256" key="9">
    <source>
        <dbReference type="ARBA" id="ARBA00023065"/>
    </source>
</evidence>
<dbReference type="SUPFAM" id="SSF56935">
    <property type="entry name" value="Porins"/>
    <property type="match status" value="1"/>
</dbReference>
<dbReference type="InterPro" id="IPR039426">
    <property type="entry name" value="TonB-dep_rcpt-like"/>
</dbReference>
<proteinExistence type="inferred from homology"/>
<dbReference type="PANTHER" id="PTHR32552">
    <property type="entry name" value="FERRICHROME IRON RECEPTOR-RELATED"/>
    <property type="match status" value="1"/>
</dbReference>
<dbReference type="InterPro" id="IPR012910">
    <property type="entry name" value="Plug_dom"/>
</dbReference>
<evidence type="ECO:0000256" key="4">
    <source>
        <dbReference type="ARBA" id="ARBA00022452"/>
    </source>
</evidence>
<sequence>MLSTHCKLTPIAIVCAVLCHSAALADELILPTVLVTSTRSTLPDANRLGVGTQDTPQAITSITGEMMRAQGVDSLDDVMLNVPGITQTAGHSGLFSNYVARGFQLDNASNYFRDGLRFDRQSQISLQNIEQVEVIRGPASLQFGKLIPGGLVNFVTKKPTATRKNEVTLYANRFGQVEGGLDSSGKLDAKGNVTYRLNAEAKRIGSFRDHVDGDAFFVAPALTFALSEATVLDVMIEHQRHDSLRDPGQPAPDARDLASVTRIDPAAFFGEPNATNEVRNTSGALRLNHRLNDAWQLRADYSGSRFDRDMNFTINMNRRPATPALVPRLSRAAFTHADADSVRFETFGDFATGAVGHKLLAGVDRLERRVDELTTGNTVLAPVDLFQPVPSGNATYSATPLFSDQLRGADTGFYLQDQMSAGAWSVMLGLRHDRLKETHHDRMLDFRNQHNATQTSPSAGLVYHLVPQVSLYASYSRSLDSNLATNGCGRSYDPSRGAQYEVGAKGSMAGGLQWAVSGFDLTRSNGLSEDPSGAVDPDDNSCLVQGAQQRSSGIEIEASGRITKQVRLLGAFTRMNARFTEDTDPSRIGKKLRNAPKQSARLWAEYHAGGALPGLTASLGLTHVGARFANDANTLEIAAYSVWDAGVRYAFGKSDTVQLTVSNLGDRRYVEDSQANANGINQGAPRNVAVRYTHQF</sequence>
<keyword evidence="8" id="KW-0408">Iron</keyword>
<feature type="domain" description="TonB-dependent receptor-like beta-barrel" evidence="17">
    <location>
        <begin position="240"/>
        <end position="664"/>
    </location>
</feature>
<feature type="signal peptide" evidence="16">
    <location>
        <begin position="1"/>
        <end position="25"/>
    </location>
</feature>
<dbReference type="Pfam" id="PF00593">
    <property type="entry name" value="TonB_dep_Rec_b-barrel"/>
    <property type="match status" value="1"/>
</dbReference>
<feature type="domain" description="TonB-dependent receptor plug" evidence="18">
    <location>
        <begin position="53"/>
        <end position="150"/>
    </location>
</feature>
<evidence type="ECO:0000313" key="20">
    <source>
        <dbReference type="Proteomes" id="UP000621455"/>
    </source>
</evidence>
<dbReference type="Proteomes" id="UP000621455">
    <property type="component" value="Unassembled WGS sequence"/>
</dbReference>